<comment type="caution">
    <text evidence="1">The sequence shown here is derived from an EMBL/GenBank/DDBJ whole genome shotgun (WGS) entry which is preliminary data.</text>
</comment>
<organism evidence="1 2">
    <name type="scientific">Candidatus Woesebacteria bacterium GW2011_GWA1_41_7</name>
    <dbReference type="NCBI Taxonomy" id="1618556"/>
    <lineage>
        <taxon>Bacteria</taxon>
        <taxon>Candidatus Woeseibacteriota</taxon>
    </lineage>
</organism>
<protein>
    <submittedName>
        <fullName evidence="1">Uncharacterized protein</fullName>
    </submittedName>
</protein>
<gene>
    <name evidence="1" type="ORF">UU74_C0033G0026</name>
</gene>
<evidence type="ECO:0000313" key="1">
    <source>
        <dbReference type="EMBL" id="KKS16794.1"/>
    </source>
</evidence>
<sequence>MKIAYSVRDLMVLAAAEAINGNVIRCYGSPTSEAAADALIPATPEASIGAATLLCIISAGGDGTGVNMATVPVNGVLAKDPAESWWGTMLASGYFSFYRISATADTGGASDTEPRLQGTIGVIGADFIVSNRFKSIGEKQEMNAFYIGEPAE</sequence>
<dbReference type="AlphaFoldDB" id="A0A0G0WVL3"/>
<dbReference type="EMBL" id="LCBU01000033">
    <property type="protein sequence ID" value="KKS16794.1"/>
    <property type="molecule type" value="Genomic_DNA"/>
</dbReference>
<evidence type="ECO:0000313" key="2">
    <source>
        <dbReference type="Proteomes" id="UP000033969"/>
    </source>
</evidence>
<reference evidence="1 2" key="1">
    <citation type="journal article" date="2015" name="Nature">
        <title>rRNA introns, odd ribosomes, and small enigmatic genomes across a large radiation of phyla.</title>
        <authorList>
            <person name="Brown C.T."/>
            <person name="Hug L.A."/>
            <person name="Thomas B.C."/>
            <person name="Sharon I."/>
            <person name="Castelle C.J."/>
            <person name="Singh A."/>
            <person name="Wilkins M.J."/>
            <person name="Williams K.H."/>
            <person name="Banfield J.F."/>
        </authorList>
    </citation>
    <scope>NUCLEOTIDE SEQUENCE [LARGE SCALE GENOMIC DNA]</scope>
</reference>
<name>A0A0G0WVL3_9BACT</name>
<dbReference type="Proteomes" id="UP000033969">
    <property type="component" value="Unassembled WGS sequence"/>
</dbReference>
<proteinExistence type="predicted"/>
<accession>A0A0G0WVL3</accession>